<dbReference type="NCBIfam" id="TIGR02076">
    <property type="entry name" value="pyrH_arch"/>
    <property type="match status" value="1"/>
</dbReference>
<keyword evidence="7" id="KW-0808">Transferase</keyword>
<dbReference type="InterPro" id="IPR011818">
    <property type="entry name" value="Uridylate_kinase_arch/spir"/>
</dbReference>
<dbReference type="EMBL" id="MHPA01000026">
    <property type="protein sequence ID" value="OGZ72462.1"/>
    <property type="molecule type" value="Genomic_DNA"/>
</dbReference>
<dbReference type="Pfam" id="PF00696">
    <property type="entry name" value="AA_kinase"/>
    <property type="match status" value="1"/>
</dbReference>
<evidence type="ECO:0000256" key="8">
    <source>
        <dbReference type="ARBA" id="ARBA00022741"/>
    </source>
</evidence>
<reference evidence="15 16" key="1">
    <citation type="journal article" date="2016" name="Nat. Commun.">
        <title>Thousands of microbial genomes shed light on interconnected biogeochemical processes in an aquifer system.</title>
        <authorList>
            <person name="Anantharaman K."/>
            <person name="Brown C.T."/>
            <person name="Hug L.A."/>
            <person name="Sharon I."/>
            <person name="Castelle C.J."/>
            <person name="Probst A.J."/>
            <person name="Thomas B.C."/>
            <person name="Singh A."/>
            <person name="Wilkins M.J."/>
            <person name="Karaoz U."/>
            <person name="Brodie E.L."/>
            <person name="Williams K.H."/>
            <person name="Hubbard S.S."/>
            <person name="Banfield J.F."/>
        </authorList>
    </citation>
    <scope>NUCLEOTIDE SEQUENCE [LARGE SCALE GENOMIC DNA]</scope>
</reference>
<sequence length="231" mass="25947">MPKENIIISLGGSLVAPGDLSMQAGIDTGFLKLFKKTVIKYLDSRRFFVFVGGGKVCRNYQDALLEFGADNKERDWMGISISRLNAEVVKQSFDKLAFEKVLTDPTKKVNSRRDIAVFAGWKPGWSTDYCSVILAKNMGIKTIVNVTNIDYVYDKDPRKFKDAKAIKQISWKDFRKLVGDKWSPGLSVPFDPRASKMAEILKIKVVMVNGAHLDRLENFLNGKPFIGTTIS</sequence>
<dbReference type="GO" id="GO:0005737">
    <property type="term" value="C:cytoplasm"/>
    <property type="evidence" value="ECO:0007669"/>
    <property type="project" value="UniProtKB-SubCell"/>
</dbReference>
<dbReference type="InterPro" id="IPR011817">
    <property type="entry name" value="Uridylate_kinase"/>
</dbReference>
<dbReference type="AlphaFoldDB" id="A0A1G2ICI4"/>
<dbReference type="GO" id="GO:0005524">
    <property type="term" value="F:ATP binding"/>
    <property type="evidence" value="ECO:0007669"/>
    <property type="project" value="UniProtKB-KW"/>
</dbReference>
<evidence type="ECO:0000256" key="7">
    <source>
        <dbReference type="ARBA" id="ARBA00022679"/>
    </source>
</evidence>
<dbReference type="EC" id="2.7.4.22" evidence="4"/>
<feature type="domain" description="Aspartate/glutamate/uridylate kinase" evidence="14">
    <location>
        <begin position="6"/>
        <end position="209"/>
    </location>
</feature>
<evidence type="ECO:0000256" key="10">
    <source>
        <dbReference type="ARBA" id="ARBA00022840"/>
    </source>
</evidence>
<dbReference type="PANTHER" id="PTHR42833">
    <property type="entry name" value="URIDYLATE KINASE"/>
    <property type="match status" value="1"/>
</dbReference>
<dbReference type="InterPro" id="IPR001048">
    <property type="entry name" value="Asp/Glu/Uridylate_kinase"/>
</dbReference>
<evidence type="ECO:0000313" key="16">
    <source>
        <dbReference type="Proteomes" id="UP000176774"/>
    </source>
</evidence>
<evidence type="ECO:0000256" key="13">
    <source>
        <dbReference type="ARBA" id="ARBA00047767"/>
    </source>
</evidence>
<evidence type="ECO:0000256" key="12">
    <source>
        <dbReference type="ARBA" id="ARBA00032092"/>
    </source>
</evidence>
<keyword evidence="8" id="KW-0547">Nucleotide-binding</keyword>
<evidence type="ECO:0000256" key="9">
    <source>
        <dbReference type="ARBA" id="ARBA00022777"/>
    </source>
</evidence>
<evidence type="ECO:0000256" key="6">
    <source>
        <dbReference type="ARBA" id="ARBA00022490"/>
    </source>
</evidence>
<keyword evidence="9" id="KW-0418">Kinase</keyword>
<keyword evidence="10" id="KW-0067">ATP-binding</keyword>
<accession>A0A1G2ICI4</accession>
<organism evidence="15 16">
    <name type="scientific">Candidatus Staskawiczbacteria bacterium RIFCSPLOWO2_01_FULL_38_12b</name>
    <dbReference type="NCBI Taxonomy" id="1802214"/>
    <lineage>
        <taxon>Bacteria</taxon>
        <taxon>Candidatus Staskawicziibacteriota</taxon>
    </lineage>
</organism>
<comment type="catalytic activity">
    <reaction evidence="13">
        <text>UMP + ATP = UDP + ADP</text>
        <dbReference type="Rhea" id="RHEA:24400"/>
        <dbReference type="ChEBI" id="CHEBI:30616"/>
        <dbReference type="ChEBI" id="CHEBI:57865"/>
        <dbReference type="ChEBI" id="CHEBI:58223"/>
        <dbReference type="ChEBI" id="CHEBI:456216"/>
        <dbReference type="EC" id="2.7.4.22"/>
    </reaction>
</comment>
<evidence type="ECO:0000256" key="4">
    <source>
        <dbReference type="ARBA" id="ARBA00012899"/>
    </source>
</evidence>
<dbReference type="SUPFAM" id="SSF53633">
    <property type="entry name" value="Carbamate kinase-like"/>
    <property type="match status" value="1"/>
</dbReference>
<evidence type="ECO:0000256" key="2">
    <source>
        <dbReference type="ARBA" id="ARBA00004791"/>
    </source>
</evidence>
<comment type="similarity">
    <text evidence="3">Belongs to the UMP kinase family.</text>
</comment>
<evidence type="ECO:0000256" key="3">
    <source>
        <dbReference type="ARBA" id="ARBA00007614"/>
    </source>
</evidence>
<dbReference type="Proteomes" id="UP000176774">
    <property type="component" value="Unassembled WGS sequence"/>
</dbReference>
<keyword evidence="11" id="KW-0665">Pyrimidine biosynthesis</keyword>
<dbReference type="GO" id="GO:0033862">
    <property type="term" value="F:UMP kinase activity"/>
    <property type="evidence" value="ECO:0007669"/>
    <property type="project" value="UniProtKB-EC"/>
</dbReference>
<dbReference type="GO" id="GO:0044210">
    <property type="term" value="P:'de novo' CTP biosynthetic process"/>
    <property type="evidence" value="ECO:0007669"/>
    <property type="project" value="UniProtKB-UniPathway"/>
</dbReference>
<keyword evidence="6" id="KW-0963">Cytoplasm</keyword>
<evidence type="ECO:0000313" key="15">
    <source>
        <dbReference type="EMBL" id="OGZ72462.1"/>
    </source>
</evidence>
<evidence type="ECO:0000256" key="11">
    <source>
        <dbReference type="ARBA" id="ARBA00022975"/>
    </source>
</evidence>
<dbReference type="UniPathway" id="UPA00159">
    <property type="reaction ID" value="UER00275"/>
</dbReference>
<dbReference type="InterPro" id="IPR036393">
    <property type="entry name" value="AceGlu_kinase-like_sf"/>
</dbReference>
<dbReference type="GO" id="GO:0006225">
    <property type="term" value="P:UDP biosynthetic process"/>
    <property type="evidence" value="ECO:0007669"/>
    <property type="project" value="TreeGrafter"/>
</dbReference>
<evidence type="ECO:0000256" key="1">
    <source>
        <dbReference type="ARBA" id="ARBA00004496"/>
    </source>
</evidence>
<evidence type="ECO:0000256" key="5">
    <source>
        <dbReference type="ARBA" id="ARBA00016403"/>
    </source>
</evidence>
<comment type="subcellular location">
    <subcellularLocation>
        <location evidence="1">Cytoplasm</location>
    </subcellularLocation>
</comment>
<gene>
    <name evidence="15" type="ORF">A2908_02750</name>
</gene>
<dbReference type="PANTHER" id="PTHR42833:SF4">
    <property type="entry name" value="URIDYLATE KINASE PUMPKIN, CHLOROPLASTIC"/>
    <property type="match status" value="1"/>
</dbReference>
<name>A0A1G2ICI4_9BACT</name>
<evidence type="ECO:0000259" key="14">
    <source>
        <dbReference type="Pfam" id="PF00696"/>
    </source>
</evidence>
<protein>
    <recommendedName>
        <fullName evidence="5">Uridylate kinase</fullName>
        <ecNumber evidence="4">2.7.4.22</ecNumber>
    </recommendedName>
    <alternativeName>
        <fullName evidence="12">Uridine monophosphate kinase</fullName>
    </alternativeName>
</protein>
<dbReference type="Gene3D" id="3.40.1160.10">
    <property type="entry name" value="Acetylglutamate kinase-like"/>
    <property type="match status" value="1"/>
</dbReference>
<comment type="pathway">
    <text evidence="2">Pyrimidine metabolism; CTP biosynthesis via de novo pathway; UDP from UMP (UMPK route): step 1/1.</text>
</comment>
<comment type="caution">
    <text evidence="15">The sequence shown here is derived from an EMBL/GenBank/DDBJ whole genome shotgun (WGS) entry which is preliminary data.</text>
</comment>
<dbReference type="STRING" id="1802214.A2908_02750"/>
<dbReference type="PIRSF" id="PIRSF005650">
    <property type="entry name" value="Uridylate_kin"/>
    <property type="match status" value="1"/>
</dbReference>
<proteinExistence type="inferred from homology"/>